<dbReference type="GO" id="GO:0005886">
    <property type="term" value="C:plasma membrane"/>
    <property type="evidence" value="ECO:0007669"/>
    <property type="project" value="UniProtKB-SubCell"/>
</dbReference>
<dbReference type="EMBL" id="JAJFAZ020000006">
    <property type="protein sequence ID" value="KAI5325378.1"/>
    <property type="molecule type" value="Genomic_DNA"/>
</dbReference>
<reference evidence="8 9" key="1">
    <citation type="journal article" date="2022" name="G3 (Bethesda)">
        <title>Whole-genome sequence and methylome profiling of the almond [Prunus dulcis (Mill.) D.A. Webb] cultivar 'Nonpareil'.</title>
        <authorList>
            <person name="D'Amico-Willman K.M."/>
            <person name="Ouma W.Z."/>
            <person name="Meulia T."/>
            <person name="Sideli G.M."/>
            <person name="Gradziel T.M."/>
            <person name="Fresnedo-Ramirez J."/>
        </authorList>
    </citation>
    <scope>NUCLEOTIDE SEQUENCE [LARGE SCALE GENOMIC DNA]</scope>
    <source>
        <strain evidence="8">Clone GOH B32 T37-40</strain>
    </source>
</reference>
<keyword evidence="4" id="KW-0812">Transmembrane</keyword>
<organism evidence="8 9">
    <name type="scientific">Prunus dulcis</name>
    <name type="common">Almond</name>
    <name type="synonym">Amygdalus dulcis</name>
    <dbReference type="NCBI Taxonomy" id="3755"/>
    <lineage>
        <taxon>Eukaryota</taxon>
        <taxon>Viridiplantae</taxon>
        <taxon>Streptophyta</taxon>
        <taxon>Embryophyta</taxon>
        <taxon>Tracheophyta</taxon>
        <taxon>Spermatophyta</taxon>
        <taxon>Magnoliopsida</taxon>
        <taxon>eudicotyledons</taxon>
        <taxon>Gunneridae</taxon>
        <taxon>Pentapetalae</taxon>
        <taxon>rosids</taxon>
        <taxon>fabids</taxon>
        <taxon>Rosales</taxon>
        <taxon>Rosaceae</taxon>
        <taxon>Amygdaloideae</taxon>
        <taxon>Amygdaleae</taxon>
        <taxon>Prunus</taxon>
    </lineage>
</organism>
<gene>
    <name evidence="8" type="ORF">L3X38_034452</name>
</gene>
<dbReference type="InterPro" id="IPR012552">
    <property type="entry name" value="DVL"/>
</dbReference>
<comment type="caution">
    <text evidence="8">The sequence shown here is derived from an EMBL/GenBank/DDBJ whole genome shotgun (WGS) entry which is preliminary data.</text>
</comment>
<keyword evidence="2" id="KW-0217">Developmental protein</keyword>
<evidence type="ECO:0000256" key="4">
    <source>
        <dbReference type="ARBA" id="ARBA00022692"/>
    </source>
</evidence>
<evidence type="ECO:0000256" key="7">
    <source>
        <dbReference type="ARBA" id="ARBA00024340"/>
    </source>
</evidence>
<keyword evidence="9" id="KW-1185">Reference proteome</keyword>
<dbReference type="GO" id="GO:0008285">
    <property type="term" value="P:negative regulation of cell population proliferation"/>
    <property type="evidence" value="ECO:0007669"/>
    <property type="project" value="InterPro"/>
</dbReference>
<keyword evidence="3" id="KW-1003">Cell membrane</keyword>
<dbReference type="AlphaFoldDB" id="A0AAD4VJA4"/>
<evidence type="ECO:0000256" key="5">
    <source>
        <dbReference type="ARBA" id="ARBA00022989"/>
    </source>
</evidence>
<dbReference type="Proteomes" id="UP001054821">
    <property type="component" value="Chromosome 6"/>
</dbReference>
<evidence type="ECO:0000256" key="1">
    <source>
        <dbReference type="ARBA" id="ARBA00004162"/>
    </source>
</evidence>
<comment type="subcellular location">
    <subcellularLocation>
        <location evidence="1">Cell membrane</location>
        <topology evidence="1">Single-pass membrane protein</topology>
    </subcellularLocation>
</comment>
<protein>
    <submittedName>
        <fullName evidence="8">Uncharacterized protein</fullName>
    </submittedName>
</protein>
<dbReference type="GO" id="GO:0048367">
    <property type="term" value="P:shoot system development"/>
    <property type="evidence" value="ECO:0007669"/>
    <property type="project" value="UniProtKB-ARBA"/>
</dbReference>
<evidence type="ECO:0000256" key="3">
    <source>
        <dbReference type="ARBA" id="ARBA00022475"/>
    </source>
</evidence>
<evidence type="ECO:0000313" key="8">
    <source>
        <dbReference type="EMBL" id="KAI5325378.1"/>
    </source>
</evidence>
<dbReference type="PANTHER" id="PTHR33102">
    <property type="entry name" value="DVL19-RELATED-RELATED"/>
    <property type="match status" value="1"/>
</dbReference>
<dbReference type="Pfam" id="PF08137">
    <property type="entry name" value="DVL"/>
    <property type="match status" value="1"/>
</dbReference>
<sequence length="145" mass="16493">MAGNLAHSMFHMLCYPPDSCLNHETDTCITFSHVYIYLLLSGTSSDKSRSSAAEAGESDQTFEFQVFINMALAVEESESNTTTSTTTSFNQNARMNMMNGECESGCQRPPFGKKCRHLLKKQRTKFYILRRCIAMLLCWHERNDP</sequence>
<evidence type="ECO:0000256" key="6">
    <source>
        <dbReference type="ARBA" id="ARBA00023136"/>
    </source>
</evidence>
<evidence type="ECO:0000313" key="9">
    <source>
        <dbReference type="Proteomes" id="UP001054821"/>
    </source>
</evidence>
<accession>A0AAD4VJA4</accession>
<proteinExistence type="inferred from homology"/>
<keyword evidence="6" id="KW-0472">Membrane</keyword>
<comment type="similarity">
    <text evidence="7">Belongs to the DVL/RTFL small polypeptides family.</text>
</comment>
<keyword evidence="5" id="KW-1133">Transmembrane helix</keyword>
<evidence type="ECO:0000256" key="2">
    <source>
        <dbReference type="ARBA" id="ARBA00022473"/>
    </source>
</evidence>
<name>A0AAD4VJA4_PRUDU</name>
<dbReference type="InterPro" id="IPR051525">
    <property type="entry name" value="DVL_RTFL_regulatory"/>
</dbReference>